<reference evidence="1 2" key="1">
    <citation type="submission" date="2020-08" db="EMBL/GenBank/DDBJ databases">
        <title>Genome sequence of Weissella diestrammenae KACC 16890T.</title>
        <authorList>
            <person name="Hyun D.-W."/>
            <person name="Bae J.-W."/>
        </authorList>
    </citation>
    <scope>NUCLEOTIDE SEQUENCE [LARGE SCALE GENOMIC DNA]</scope>
    <source>
        <strain evidence="1 2">KACC 16890</strain>
    </source>
</reference>
<evidence type="ECO:0000313" key="2">
    <source>
        <dbReference type="Proteomes" id="UP000515800"/>
    </source>
</evidence>
<evidence type="ECO:0000313" key="1">
    <source>
        <dbReference type="EMBL" id="QNN75494.1"/>
    </source>
</evidence>
<name>A0A7G9T5W9_9LACO</name>
<accession>A0A7G9T5W9</accession>
<dbReference type="InterPro" id="IPR005627">
    <property type="entry name" value="CutC-like"/>
</dbReference>
<keyword evidence="2" id="KW-1185">Reference proteome</keyword>
<proteinExistence type="predicted"/>
<dbReference type="InterPro" id="IPR036822">
    <property type="entry name" value="CutC-like_dom_sf"/>
</dbReference>
<dbReference type="Gene3D" id="3.20.20.380">
    <property type="entry name" value="Copper homeostasis (CutC) domain"/>
    <property type="match status" value="1"/>
</dbReference>
<gene>
    <name evidence="1" type="ORF">H9L19_00890</name>
</gene>
<dbReference type="SUPFAM" id="SSF110395">
    <property type="entry name" value="CutC-like"/>
    <property type="match status" value="1"/>
</dbReference>
<dbReference type="Proteomes" id="UP000515800">
    <property type="component" value="Chromosome"/>
</dbReference>
<dbReference type="RefSeq" id="WP_187529327.1">
    <property type="nucleotide sequence ID" value="NZ_CP060724.1"/>
</dbReference>
<dbReference type="KEGG" id="wdi:H9L19_00890"/>
<protein>
    <submittedName>
        <fullName evidence="1">Uncharacterized protein</fullName>
    </submittedName>
</protein>
<sequence>MLTEMAVTDFITLQASVKQSARKIRLTVRMNATGRIENLDLLNSAVEVAQDNQMLLVVHVWSRNGDYQFDTKDVDRTIRLFQLLRTSGVQCVSFAALNGQFELDRSAMIKLIEAAGSMQIFYAAAQLEMMPEIRQKNQRWLDWYGVQSESSIICN</sequence>
<dbReference type="EMBL" id="CP060724">
    <property type="protein sequence ID" value="QNN75494.1"/>
    <property type="molecule type" value="Genomic_DNA"/>
</dbReference>
<dbReference type="Pfam" id="PF03932">
    <property type="entry name" value="CutC"/>
    <property type="match status" value="1"/>
</dbReference>
<organism evidence="1 2">
    <name type="scientific">Weissella diestrammenae</name>
    <dbReference type="NCBI Taxonomy" id="1162633"/>
    <lineage>
        <taxon>Bacteria</taxon>
        <taxon>Bacillati</taxon>
        <taxon>Bacillota</taxon>
        <taxon>Bacilli</taxon>
        <taxon>Lactobacillales</taxon>
        <taxon>Lactobacillaceae</taxon>
        <taxon>Weissella</taxon>
    </lineage>
</organism>
<dbReference type="AlphaFoldDB" id="A0A7G9T5W9"/>